<comment type="caution">
    <text evidence="2">The sequence shown here is derived from an EMBL/GenBank/DDBJ whole genome shotgun (WGS) entry which is preliminary data.</text>
</comment>
<organism evidence="2 3">
    <name type="scientific">Ramlibacter aquaticus</name>
    <dbReference type="NCBI Taxonomy" id="2780094"/>
    <lineage>
        <taxon>Bacteria</taxon>
        <taxon>Pseudomonadati</taxon>
        <taxon>Pseudomonadota</taxon>
        <taxon>Betaproteobacteria</taxon>
        <taxon>Burkholderiales</taxon>
        <taxon>Comamonadaceae</taxon>
        <taxon>Ramlibacter</taxon>
    </lineage>
</organism>
<evidence type="ECO:0000313" key="2">
    <source>
        <dbReference type="EMBL" id="MBE7942503.1"/>
    </source>
</evidence>
<keyword evidence="2" id="KW-0547">Nucleotide-binding</keyword>
<dbReference type="Gene3D" id="3.40.50.300">
    <property type="entry name" value="P-loop containing nucleotide triphosphate hydrolases"/>
    <property type="match status" value="1"/>
</dbReference>
<dbReference type="PANTHER" id="PTHR37512">
    <property type="entry name" value="TRIFUNCTIONAL NAD BIOSYNTHESIS/REGULATOR PROTEIN NADR"/>
    <property type="match status" value="1"/>
</dbReference>
<gene>
    <name evidence="2" type="ORF">IM725_18200</name>
</gene>
<dbReference type="GO" id="GO:0005524">
    <property type="term" value="F:ATP binding"/>
    <property type="evidence" value="ECO:0007669"/>
    <property type="project" value="UniProtKB-KW"/>
</dbReference>
<dbReference type="InterPro" id="IPR038727">
    <property type="entry name" value="NadR/Ttd14_AAA_dom"/>
</dbReference>
<reference evidence="2 3" key="1">
    <citation type="submission" date="2020-10" db="EMBL/GenBank/DDBJ databases">
        <title>Draft genome of Ramlibacter aquaticus LMG 30558.</title>
        <authorList>
            <person name="Props R."/>
        </authorList>
    </citation>
    <scope>NUCLEOTIDE SEQUENCE [LARGE SCALE GENOMIC DNA]</scope>
    <source>
        <strain evidence="2 3">LMG 30558</strain>
    </source>
</reference>
<dbReference type="Pfam" id="PF13521">
    <property type="entry name" value="AAA_28"/>
    <property type="match status" value="1"/>
</dbReference>
<feature type="domain" description="NadR/Ttd14 AAA" evidence="1">
    <location>
        <begin position="2"/>
        <end position="161"/>
    </location>
</feature>
<sequence length="206" mass="22816">MKIALLGAESTGKTQLAQALAAHWRARGRSAEAVPEALRDWCAAMGRTPRPEEQMAIAQEQERRVDEAQARAEIVVADTTAMMVAVYSAMLFEDGSLYRFAVERQRVYDHTLLTGLDLPWVPDGLQRDGPHVQGPVDALVREMLGKASLPWRVVYGQGEERLKNALAAIEGHPDGEIRPRRAWTCEKCSDPDCEHRLFTGLVRGAG</sequence>
<keyword evidence="2" id="KW-0067">ATP-binding</keyword>
<dbReference type="PANTHER" id="PTHR37512:SF1">
    <property type="entry name" value="NADR_TTD14 AAA DOMAIN-CONTAINING PROTEIN"/>
    <property type="match status" value="1"/>
</dbReference>
<dbReference type="InterPro" id="IPR027417">
    <property type="entry name" value="P-loop_NTPase"/>
</dbReference>
<accession>A0ABR9SJF1</accession>
<dbReference type="EMBL" id="JADDOJ010000104">
    <property type="protein sequence ID" value="MBE7942503.1"/>
    <property type="molecule type" value="Genomic_DNA"/>
</dbReference>
<evidence type="ECO:0000259" key="1">
    <source>
        <dbReference type="Pfam" id="PF13521"/>
    </source>
</evidence>
<dbReference type="SUPFAM" id="SSF52540">
    <property type="entry name" value="P-loop containing nucleoside triphosphate hydrolases"/>
    <property type="match status" value="1"/>
</dbReference>
<keyword evidence="3" id="KW-1185">Reference proteome</keyword>
<proteinExistence type="predicted"/>
<name>A0ABR9SJF1_9BURK</name>
<dbReference type="InterPro" id="IPR052735">
    <property type="entry name" value="NAD_biosynth-regulator"/>
</dbReference>
<dbReference type="Proteomes" id="UP000715965">
    <property type="component" value="Unassembled WGS sequence"/>
</dbReference>
<dbReference type="RefSeq" id="WP_193782055.1">
    <property type="nucleotide sequence ID" value="NZ_JADDOJ010000104.1"/>
</dbReference>
<evidence type="ECO:0000313" key="3">
    <source>
        <dbReference type="Proteomes" id="UP000715965"/>
    </source>
</evidence>
<protein>
    <submittedName>
        <fullName evidence="2">ATP-binding protein</fullName>
    </submittedName>
</protein>